<dbReference type="Pfam" id="PF12823">
    <property type="entry name" value="DUF3817"/>
    <property type="match status" value="1"/>
</dbReference>
<evidence type="ECO:0000256" key="4">
    <source>
        <dbReference type="ARBA" id="ARBA00022989"/>
    </source>
</evidence>
<dbReference type="RefSeq" id="WP_056015197.1">
    <property type="nucleotide sequence ID" value="NZ_LLYZ01000005.1"/>
</dbReference>
<gene>
    <name evidence="8" type="ORF">AR438_11295</name>
</gene>
<evidence type="ECO:0000259" key="7">
    <source>
        <dbReference type="Pfam" id="PF12823"/>
    </source>
</evidence>
<keyword evidence="3 6" id="KW-0812">Transmembrane</keyword>
<dbReference type="NCBIfam" id="TIGR03954">
    <property type="entry name" value="integ_memb_HG"/>
    <property type="match status" value="1"/>
</dbReference>
<dbReference type="PANTHER" id="PTHR40077:SF2">
    <property type="entry name" value="MEMBRANE PROTEIN"/>
    <property type="match status" value="1"/>
</dbReference>
<comment type="subcellular location">
    <subcellularLocation>
        <location evidence="1">Cell membrane</location>
        <topology evidence="1">Multi-pass membrane protein</topology>
    </subcellularLocation>
</comment>
<reference evidence="8 9" key="1">
    <citation type="submission" date="2015-10" db="EMBL/GenBank/DDBJ databases">
        <title>Chryseobacterium aquaticum genome.</title>
        <authorList>
            <person name="Newman J.D."/>
            <person name="Ferguson M.B."/>
            <person name="Miller J.R."/>
        </authorList>
    </citation>
    <scope>NUCLEOTIDE SEQUENCE [LARGE SCALE GENOMIC DNA]</scope>
    <source>
        <strain evidence="8 9">KCTC 12483</strain>
    </source>
</reference>
<accession>A0A0Q3K944</accession>
<evidence type="ECO:0000256" key="2">
    <source>
        <dbReference type="ARBA" id="ARBA00022475"/>
    </source>
</evidence>
<comment type="caution">
    <text evidence="8">The sequence shown here is derived from an EMBL/GenBank/DDBJ whole genome shotgun (WGS) entry which is preliminary data.</text>
</comment>
<evidence type="ECO:0000256" key="3">
    <source>
        <dbReference type="ARBA" id="ARBA00022692"/>
    </source>
</evidence>
<sequence>MINLLKTKIGRLRIIGFLEGVSLLVLVFVAVPMKYYFDNPSLSKALGPIHGSIFLLFLFNTISVGVEQNWKFKTTTWKVILSCFIPFGTFYIDHKILSKL</sequence>
<dbReference type="GO" id="GO:0005886">
    <property type="term" value="C:plasma membrane"/>
    <property type="evidence" value="ECO:0007669"/>
    <property type="project" value="UniProtKB-SubCell"/>
</dbReference>
<keyword evidence="4 6" id="KW-1133">Transmembrane helix</keyword>
<dbReference type="InterPro" id="IPR023845">
    <property type="entry name" value="DUF3817_TM"/>
</dbReference>
<keyword evidence="9" id="KW-1185">Reference proteome</keyword>
<evidence type="ECO:0000256" key="6">
    <source>
        <dbReference type="SAM" id="Phobius"/>
    </source>
</evidence>
<keyword evidence="2" id="KW-1003">Cell membrane</keyword>
<dbReference type="STRING" id="452084.AR438_11295"/>
<feature type="transmembrane region" description="Helical" evidence="6">
    <location>
        <begin position="45"/>
        <end position="63"/>
    </location>
</feature>
<dbReference type="AlphaFoldDB" id="A0A0Q3K944"/>
<name>A0A0Q3K944_9FLAO</name>
<organism evidence="8 9">
    <name type="scientific">Chryseobacterium aquaticum</name>
    <dbReference type="NCBI Taxonomy" id="452084"/>
    <lineage>
        <taxon>Bacteria</taxon>
        <taxon>Pseudomonadati</taxon>
        <taxon>Bacteroidota</taxon>
        <taxon>Flavobacteriia</taxon>
        <taxon>Flavobacteriales</taxon>
        <taxon>Weeksellaceae</taxon>
        <taxon>Chryseobacterium group</taxon>
        <taxon>Chryseobacterium</taxon>
    </lineage>
</organism>
<evidence type="ECO:0000256" key="1">
    <source>
        <dbReference type="ARBA" id="ARBA00004651"/>
    </source>
</evidence>
<feature type="transmembrane region" description="Helical" evidence="6">
    <location>
        <begin position="12"/>
        <end position="33"/>
    </location>
</feature>
<dbReference type="EMBL" id="LLYZ01000005">
    <property type="protein sequence ID" value="KQK26155.1"/>
    <property type="molecule type" value="Genomic_DNA"/>
</dbReference>
<protein>
    <recommendedName>
        <fullName evidence="7">DUF3817 domain-containing protein</fullName>
    </recommendedName>
</protein>
<dbReference type="OrthoDB" id="1121311at2"/>
<evidence type="ECO:0000313" key="9">
    <source>
        <dbReference type="Proteomes" id="UP000051682"/>
    </source>
</evidence>
<dbReference type="PANTHER" id="PTHR40077">
    <property type="entry name" value="MEMBRANE PROTEIN-RELATED"/>
    <property type="match status" value="1"/>
</dbReference>
<proteinExistence type="predicted"/>
<keyword evidence="5 6" id="KW-0472">Membrane</keyword>
<evidence type="ECO:0000256" key="5">
    <source>
        <dbReference type="ARBA" id="ARBA00023136"/>
    </source>
</evidence>
<evidence type="ECO:0000313" key="8">
    <source>
        <dbReference type="EMBL" id="KQK26155.1"/>
    </source>
</evidence>
<feature type="domain" description="DUF3817" evidence="7">
    <location>
        <begin position="10"/>
        <end position="96"/>
    </location>
</feature>
<dbReference type="Proteomes" id="UP000051682">
    <property type="component" value="Unassembled WGS sequence"/>
</dbReference>